<dbReference type="Proteomes" id="UP001054837">
    <property type="component" value="Unassembled WGS sequence"/>
</dbReference>
<accession>A0AAV4UNA7</accession>
<name>A0AAV4UNA7_9ARAC</name>
<dbReference type="AlphaFoldDB" id="A0AAV4UNA7"/>
<proteinExistence type="predicted"/>
<gene>
    <name evidence="1" type="ORF">CDAR_82531</name>
</gene>
<dbReference type="EMBL" id="BPLQ01011635">
    <property type="protein sequence ID" value="GIY59243.1"/>
    <property type="molecule type" value="Genomic_DNA"/>
</dbReference>
<sequence>MPSIPDMNCKLVSNVICDPKTWHNMQLAGRGSFSTPSHLGARLSTSIIAETCESDNTIALHGVRSVKPLKGVAGYLIWKRKIGDLLDYYEGDLDVIDRKLKKPVSGVRCCCSEKTDSRSWAVQQSKQLCQKRRKCIKFILGTTKYVQNSIAYFNFEKFTSSNYTIKAAGKEALKALGKGSIRVKALLRGKTDEIELKEVFYVLEFFKTAAYIFNKTGVPSEQSASPRKLWFRKKPRIRHMHIIGSLCYSHVPFQKRRKMDKKTIRGILIRHNGMKYTEYGYQNRKLLSPEMSFFIRKQNFVRGMPQSQSKEQKIE</sequence>
<organism evidence="1 2">
    <name type="scientific">Caerostris darwini</name>
    <dbReference type="NCBI Taxonomy" id="1538125"/>
    <lineage>
        <taxon>Eukaryota</taxon>
        <taxon>Metazoa</taxon>
        <taxon>Ecdysozoa</taxon>
        <taxon>Arthropoda</taxon>
        <taxon>Chelicerata</taxon>
        <taxon>Arachnida</taxon>
        <taxon>Araneae</taxon>
        <taxon>Araneomorphae</taxon>
        <taxon>Entelegynae</taxon>
        <taxon>Araneoidea</taxon>
        <taxon>Araneidae</taxon>
        <taxon>Caerostris</taxon>
    </lineage>
</organism>
<evidence type="ECO:0000313" key="1">
    <source>
        <dbReference type="EMBL" id="GIY59243.1"/>
    </source>
</evidence>
<reference evidence="1 2" key="1">
    <citation type="submission" date="2021-06" db="EMBL/GenBank/DDBJ databases">
        <title>Caerostris darwini draft genome.</title>
        <authorList>
            <person name="Kono N."/>
            <person name="Arakawa K."/>
        </authorList>
    </citation>
    <scope>NUCLEOTIDE SEQUENCE [LARGE SCALE GENOMIC DNA]</scope>
</reference>
<evidence type="ECO:0000313" key="2">
    <source>
        <dbReference type="Proteomes" id="UP001054837"/>
    </source>
</evidence>
<protein>
    <submittedName>
        <fullName evidence="1">Uncharacterized protein</fullName>
    </submittedName>
</protein>
<keyword evidence="2" id="KW-1185">Reference proteome</keyword>
<comment type="caution">
    <text evidence="1">The sequence shown here is derived from an EMBL/GenBank/DDBJ whole genome shotgun (WGS) entry which is preliminary data.</text>
</comment>